<feature type="domain" description="Inward rectifier potassium channel C-terminal" evidence="16">
    <location>
        <begin position="371"/>
        <end position="543"/>
    </location>
</feature>
<organism evidence="17">
    <name type="scientific">Hirudo verbana</name>
    <dbReference type="NCBI Taxonomy" id="311461"/>
    <lineage>
        <taxon>Eukaryota</taxon>
        <taxon>Metazoa</taxon>
        <taxon>Spiralia</taxon>
        <taxon>Lophotrochozoa</taxon>
        <taxon>Annelida</taxon>
        <taxon>Clitellata</taxon>
        <taxon>Hirudinea</taxon>
        <taxon>Hirudinida</taxon>
        <taxon>Hirudiniformes</taxon>
        <taxon>Hirudinidae</taxon>
        <taxon>Hirudo</taxon>
    </lineage>
</organism>
<dbReference type="Pfam" id="PF01007">
    <property type="entry name" value="IRK"/>
    <property type="match status" value="1"/>
</dbReference>
<dbReference type="FunFam" id="1.10.287.70:FF:000078">
    <property type="entry name" value="Putative Inward rectifier potassium channel"/>
    <property type="match status" value="1"/>
</dbReference>
<dbReference type="GO" id="GO:1990573">
    <property type="term" value="P:potassium ion import across plasma membrane"/>
    <property type="evidence" value="ECO:0007669"/>
    <property type="project" value="TreeGrafter"/>
</dbReference>
<dbReference type="InterPro" id="IPR014756">
    <property type="entry name" value="Ig_E-set"/>
</dbReference>
<comment type="subcellular location">
    <subcellularLocation>
        <location evidence="1 12">Membrane</location>
        <topology evidence="1 12">Multi-pass membrane protein</topology>
    </subcellularLocation>
</comment>
<protein>
    <submittedName>
        <fullName evidence="17">Putative inward rectifier potassium channel 1</fullName>
    </submittedName>
</protein>
<evidence type="ECO:0000256" key="11">
    <source>
        <dbReference type="ARBA" id="ARBA00034430"/>
    </source>
</evidence>
<evidence type="ECO:0000256" key="7">
    <source>
        <dbReference type="ARBA" id="ARBA00022989"/>
    </source>
</evidence>
<keyword evidence="10 12" id="KW-0407">Ion channel</keyword>
<accession>A0A2S1WM29</accession>
<feature type="transmembrane region" description="Helical" evidence="14">
    <location>
        <begin position="261"/>
        <end position="282"/>
    </location>
</feature>
<dbReference type="InterPro" id="IPR040445">
    <property type="entry name" value="Kir_TM"/>
</dbReference>
<comment type="catalytic activity">
    <reaction evidence="11">
        <text>K(+)(in) = K(+)(out)</text>
        <dbReference type="Rhea" id="RHEA:29463"/>
        <dbReference type="ChEBI" id="CHEBI:29103"/>
    </reaction>
</comment>
<dbReference type="InterPro" id="IPR016449">
    <property type="entry name" value="K_chnl_inward-rec_Kir"/>
</dbReference>
<proteinExistence type="evidence at transcript level"/>
<evidence type="ECO:0000256" key="3">
    <source>
        <dbReference type="ARBA" id="ARBA00022538"/>
    </source>
</evidence>
<reference evidence="17" key="1">
    <citation type="submission" date="2018-02" db="EMBL/GenBank/DDBJ databases">
        <title>Hirudo verbana central nervous system transcriptome analysis of ion channel and receptor content.</title>
        <authorList>
            <person name="Northcutt A.J."/>
            <person name="Schulz D.J."/>
            <person name="Mesce K.A."/>
        </authorList>
    </citation>
    <scope>NUCLEOTIDE SEQUENCE</scope>
</reference>
<evidence type="ECO:0000256" key="12">
    <source>
        <dbReference type="RuleBase" id="RU003822"/>
    </source>
</evidence>
<keyword evidence="6 12" id="KW-0630">Potassium</keyword>
<evidence type="ECO:0000256" key="4">
    <source>
        <dbReference type="ARBA" id="ARBA00022692"/>
    </source>
</evidence>
<keyword evidence="9 14" id="KW-0472">Membrane</keyword>
<evidence type="ECO:0000256" key="5">
    <source>
        <dbReference type="ARBA" id="ARBA00022882"/>
    </source>
</evidence>
<dbReference type="Pfam" id="PF17655">
    <property type="entry name" value="IRK_C"/>
    <property type="match status" value="1"/>
</dbReference>
<sequence>MKLASSAFGAIKKPRKQRLTDSRQRLMDSPRAAAVTQQETNPADHTGSKASQSDFSCPIVSLDSSLHCQEHPTNNSQMLVNNNNNFSPNDLPITAPFRKPSETNLFLSGPPEFLEDGYFPPSKSRSKLPSLTSAGGIEFERRDKIVPFSPFPFYHKKSDSSNASPPFLHRLSSPTSISQSRKAFRGNSESKNVWTTGSKNEWMEVKKTHHHLYQHPQIMQQRLVFKNGECNVTRANIKKRRQRYMADIFTTLVDIKWRWNLLNFVLAFTLSWLIFALAWWLICFSHGDFDSYGTEGHKPCVEEVYDFATALLFSIETQQTIGFGSRRTNPHCPEAILLMMCQSCFGVIIQALMTGLVFAKLSRPKKRAETLLFSKNALVCKRDGQLCLLFRVGDMRKSHIVEAHVKAIMIKRRVTEEGEVIPLYQYDLMLGDGETEGRLFMVWPVIVEHRIDEDSPFWELSAEDLRREQFELVVVLEGIVESTGMTTQARTSYLPSEILWGHRFEKLVTFQKESGQYFIDYSRFHSTVAVEIPQCSAKEMQSQATTGSSEDSDDDDDDDDGEEDDNATASVKSDSAVHLDSHHQFAGNPAGHLPKIQTGALADLILATSSSPSFQNGDRHKDDDQDRSVPDETVGLLPSLLHVNRADLSKRYSAPSLRRKNGINSVALAAFDLQNEEHQQNRVCPEDVSCDNSIVEPSTFRLV</sequence>
<feature type="region of interest" description="Disordered" evidence="13">
    <location>
        <begin position="1"/>
        <end position="54"/>
    </location>
</feature>
<dbReference type="FunFam" id="2.60.40.1400:FF:000001">
    <property type="entry name" value="G protein-activated inward rectifier potassium channel 2"/>
    <property type="match status" value="1"/>
</dbReference>
<evidence type="ECO:0000256" key="6">
    <source>
        <dbReference type="ARBA" id="ARBA00022958"/>
    </source>
</evidence>
<evidence type="ECO:0000256" key="8">
    <source>
        <dbReference type="ARBA" id="ARBA00023065"/>
    </source>
</evidence>
<dbReference type="SUPFAM" id="SSF81324">
    <property type="entry name" value="Voltage-gated potassium channels"/>
    <property type="match status" value="1"/>
</dbReference>
<dbReference type="GO" id="GO:0034702">
    <property type="term" value="C:monoatomic ion channel complex"/>
    <property type="evidence" value="ECO:0007669"/>
    <property type="project" value="UniProtKB-KW"/>
</dbReference>
<dbReference type="GO" id="GO:0005886">
    <property type="term" value="C:plasma membrane"/>
    <property type="evidence" value="ECO:0007669"/>
    <property type="project" value="TreeGrafter"/>
</dbReference>
<evidence type="ECO:0000256" key="13">
    <source>
        <dbReference type="SAM" id="MobiDB-lite"/>
    </source>
</evidence>
<evidence type="ECO:0000256" key="1">
    <source>
        <dbReference type="ARBA" id="ARBA00004141"/>
    </source>
</evidence>
<feature type="compositionally biased region" description="Acidic residues" evidence="13">
    <location>
        <begin position="550"/>
        <end position="566"/>
    </location>
</feature>
<evidence type="ECO:0000256" key="9">
    <source>
        <dbReference type="ARBA" id="ARBA00023136"/>
    </source>
</evidence>
<keyword evidence="3 12" id="KW-0633">Potassium transport</keyword>
<keyword evidence="8 12" id="KW-0406">Ion transport</keyword>
<keyword evidence="5 12" id="KW-0851">Voltage-gated channel</keyword>
<dbReference type="GO" id="GO:0005242">
    <property type="term" value="F:inward rectifier potassium channel activity"/>
    <property type="evidence" value="ECO:0007669"/>
    <property type="project" value="InterPro"/>
</dbReference>
<dbReference type="AlphaFoldDB" id="A0A2S1WM29"/>
<keyword evidence="4 12" id="KW-0812">Transmembrane</keyword>
<feature type="compositionally biased region" description="Basic and acidic residues" evidence="13">
    <location>
        <begin position="617"/>
        <end position="630"/>
    </location>
</feature>
<feature type="transmembrane region" description="Helical" evidence="14">
    <location>
        <begin position="335"/>
        <end position="359"/>
    </location>
</feature>
<evidence type="ECO:0000259" key="15">
    <source>
        <dbReference type="Pfam" id="PF01007"/>
    </source>
</evidence>
<dbReference type="PANTHER" id="PTHR11767">
    <property type="entry name" value="INWARD RECTIFIER POTASSIUM CHANNEL"/>
    <property type="match status" value="1"/>
</dbReference>
<feature type="compositionally biased region" description="Basic and acidic residues" evidence="13">
    <location>
        <begin position="18"/>
        <end position="28"/>
    </location>
</feature>
<evidence type="ECO:0000256" key="10">
    <source>
        <dbReference type="ARBA" id="ARBA00023303"/>
    </source>
</evidence>
<dbReference type="SUPFAM" id="SSF81296">
    <property type="entry name" value="E set domains"/>
    <property type="match status" value="1"/>
</dbReference>
<evidence type="ECO:0000313" key="17">
    <source>
        <dbReference type="EMBL" id="AWJ68213.1"/>
    </source>
</evidence>
<dbReference type="PANTHER" id="PTHR11767:SF102">
    <property type="entry name" value="INWARDLY RECTIFYING POTASSIUM CHANNEL 1, ISOFORM F"/>
    <property type="match status" value="1"/>
</dbReference>
<dbReference type="EMBL" id="MG973360">
    <property type="protein sequence ID" value="AWJ68213.1"/>
    <property type="molecule type" value="mRNA"/>
</dbReference>
<name>A0A2S1WM29_9ANNE</name>
<feature type="region of interest" description="Disordered" evidence="13">
    <location>
        <begin position="611"/>
        <end position="632"/>
    </location>
</feature>
<feature type="compositionally biased region" description="Polar residues" evidence="13">
    <location>
        <begin position="35"/>
        <end position="54"/>
    </location>
</feature>
<dbReference type="Gene3D" id="2.60.40.1400">
    <property type="entry name" value="G protein-activated inward rectifier potassium channel 1"/>
    <property type="match status" value="1"/>
</dbReference>
<dbReference type="PRINTS" id="PR01320">
    <property type="entry name" value="KIRCHANNEL"/>
</dbReference>
<evidence type="ECO:0000256" key="2">
    <source>
        <dbReference type="ARBA" id="ARBA00022448"/>
    </source>
</evidence>
<evidence type="ECO:0000259" key="16">
    <source>
        <dbReference type="Pfam" id="PF17655"/>
    </source>
</evidence>
<dbReference type="InterPro" id="IPR013518">
    <property type="entry name" value="K_chnl_inward-rec_Kir_cyto"/>
</dbReference>
<feature type="region of interest" description="Disordered" evidence="13">
    <location>
        <begin position="535"/>
        <end position="592"/>
    </location>
</feature>
<evidence type="ECO:0000256" key="14">
    <source>
        <dbReference type="SAM" id="Phobius"/>
    </source>
</evidence>
<keyword evidence="7 14" id="KW-1133">Transmembrane helix</keyword>
<dbReference type="InterPro" id="IPR041647">
    <property type="entry name" value="IRK_C"/>
</dbReference>
<comment type="similarity">
    <text evidence="12">Belongs to the inward rectifier-type potassium channel (TC 1.A.2.1) family.</text>
</comment>
<keyword evidence="2 12" id="KW-0813">Transport</keyword>
<dbReference type="Gene3D" id="1.10.287.70">
    <property type="match status" value="1"/>
</dbReference>
<dbReference type="GO" id="GO:0034765">
    <property type="term" value="P:regulation of monoatomic ion transmembrane transport"/>
    <property type="evidence" value="ECO:0007669"/>
    <property type="project" value="TreeGrafter"/>
</dbReference>
<feature type="domain" description="Potassium channel inwardly rectifying transmembrane" evidence="15">
    <location>
        <begin position="224"/>
        <end position="364"/>
    </location>
</feature>